<evidence type="ECO:0000313" key="2">
    <source>
        <dbReference type="Proteomes" id="UP000220251"/>
    </source>
</evidence>
<sequence length="244" mass="28269">MPNREKIKQAAPGDMPLEAAKWHSLPMMLDPQELRELFDALGDIHLVRTLSRVEEGREEISKEEFAALYEEYALTLKAGDIPDAKRYKSFFSSVITLDLDALFSVPLDGGHHVIKVKSPIVQMQYHTMKWSEEEGKFRSQLFGMGSLPWGIQFSYPQIILHQDTKEIIKADSAGFVNHRLFKEIQKWQRQMTVPTPFLFEGKRINASQRLGRLCLPWIEQHPLFKLHDLRIWRGSNESGDHSDR</sequence>
<dbReference type="Proteomes" id="UP000220251">
    <property type="component" value="Unassembled WGS sequence"/>
</dbReference>
<evidence type="ECO:0000313" key="1">
    <source>
        <dbReference type="EMBL" id="CRX38739.1"/>
    </source>
</evidence>
<dbReference type="EMBL" id="CWGJ01000019">
    <property type="protein sequence ID" value="CRX38739.1"/>
    <property type="molecule type" value="Genomic_DNA"/>
</dbReference>
<proteinExistence type="predicted"/>
<name>A0A0H5DSI3_9BACT</name>
<dbReference type="AlphaFoldDB" id="A0A0H5DSI3"/>
<dbReference type="OrthoDB" id="21995at2"/>
<reference evidence="2" key="1">
    <citation type="submission" date="2015-06" db="EMBL/GenBank/DDBJ databases">
        <authorList>
            <person name="Bertelli C."/>
        </authorList>
    </citation>
    <scope>NUCLEOTIDE SEQUENCE [LARGE SCALE GENOMIC DNA]</scope>
    <source>
        <strain evidence="2">CRIB-30</strain>
    </source>
</reference>
<keyword evidence="2" id="KW-1185">Reference proteome</keyword>
<organism evidence="1 2">
    <name type="scientific">Estrella lausannensis</name>
    <dbReference type="NCBI Taxonomy" id="483423"/>
    <lineage>
        <taxon>Bacteria</taxon>
        <taxon>Pseudomonadati</taxon>
        <taxon>Chlamydiota</taxon>
        <taxon>Chlamydiia</taxon>
        <taxon>Parachlamydiales</taxon>
        <taxon>Candidatus Criblamydiaceae</taxon>
        <taxon>Estrella</taxon>
    </lineage>
</organism>
<gene>
    <name evidence="1" type="ORF">ELAC_1403</name>
</gene>
<protein>
    <submittedName>
        <fullName evidence="1">Uncharacterized protein</fullName>
    </submittedName>
</protein>
<accession>A0A0H5DSI3</accession>
<dbReference type="RefSeq" id="WP_098038602.1">
    <property type="nucleotide sequence ID" value="NZ_CWGJ01000019.1"/>
</dbReference>